<sequence length="441" mass="44835">MASPTVGEVITSGFVALAIVVLWLAYYVPQRLSTRQDALDASLSDRFSGSLRVLAVGGGARLPRIDSAGASVVAPALASGSPRAMITGSTLGEDLPTTTRHGNILMSESADRTTPARTVRPHGGTSASAASTRRTRALPQSPSRIALLERRAAAARRRLTITVVLLLATIGTWVGVGVAGWSAVAGVVPTVLLAGVLVLGRRAVLSARAADAAWAAERRERAAVRAARGVTGGPVEPRNTGRVTGRAVYGSGVATQMIPRVTPDMLRASAASSERAGASRGAASAPETSGGAAQPADEEPARGDERPSYGSFRLGAPTAPPSPAPGDADVPSTSATGATTTDAPSVPSSSDAESVPAAPWEPVPVPRPTYTMKAAAPRREPAPLPTPSSPPVAERPDESASTPAPESTPTADAGATQDDPPTDTLGLNLNEILARRRAAGQ</sequence>
<evidence type="ECO:0000256" key="2">
    <source>
        <dbReference type="SAM" id="Phobius"/>
    </source>
</evidence>
<feature type="compositionally biased region" description="Low complexity" evidence="1">
    <location>
        <begin position="268"/>
        <end position="285"/>
    </location>
</feature>
<organism evidence="3 4">
    <name type="scientific">Paraoerskovia marina</name>
    <dbReference type="NCBI Taxonomy" id="545619"/>
    <lineage>
        <taxon>Bacteria</taxon>
        <taxon>Bacillati</taxon>
        <taxon>Actinomycetota</taxon>
        <taxon>Actinomycetes</taxon>
        <taxon>Micrococcales</taxon>
        <taxon>Cellulomonadaceae</taxon>
        <taxon>Paraoerskovia</taxon>
    </lineage>
</organism>
<gene>
    <name evidence="3" type="ORF">SAMN04489860_1061</name>
</gene>
<name>A0A1H1QE99_9CELL</name>
<feature type="compositionally biased region" description="Low complexity" evidence="1">
    <location>
        <begin position="325"/>
        <end position="345"/>
    </location>
</feature>
<keyword evidence="2" id="KW-1133">Transmembrane helix</keyword>
<feature type="region of interest" description="Disordered" evidence="1">
    <location>
        <begin position="268"/>
        <end position="441"/>
    </location>
</feature>
<keyword evidence="2" id="KW-0472">Membrane</keyword>
<evidence type="ECO:0000256" key="1">
    <source>
        <dbReference type="SAM" id="MobiDB-lite"/>
    </source>
</evidence>
<evidence type="ECO:0000313" key="3">
    <source>
        <dbReference type="EMBL" id="SDS21792.1"/>
    </source>
</evidence>
<evidence type="ECO:0000313" key="4">
    <source>
        <dbReference type="Proteomes" id="UP000185663"/>
    </source>
</evidence>
<dbReference type="OrthoDB" id="3260885at2"/>
<keyword evidence="4" id="KW-1185">Reference proteome</keyword>
<feature type="region of interest" description="Disordered" evidence="1">
    <location>
        <begin position="110"/>
        <end position="140"/>
    </location>
</feature>
<dbReference type="Proteomes" id="UP000185663">
    <property type="component" value="Chromosome I"/>
</dbReference>
<dbReference type="EMBL" id="LT629776">
    <property type="protein sequence ID" value="SDS21792.1"/>
    <property type="molecule type" value="Genomic_DNA"/>
</dbReference>
<feature type="transmembrane region" description="Helical" evidence="2">
    <location>
        <begin position="159"/>
        <end position="176"/>
    </location>
</feature>
<feature type="compositionally biased region" description="Polar residues" evidence="1">
    <location>
        <begin position="399"/>
        <end position="410"/>
    </location>
</feature>
<dbReference type="RefSeq" id="WP_083371845.1">
    <property type="nucleotide sequence ID" value="NZ_LT629776.1"/>
</dbReference>
<feature type="transmembrane region" description="Helical" evidence="2">
    <location>
        <begin position="6"/>
        <end position="28"/>
    </location>
</feature>
<accession>A0A1H1QE99</accession>
<dbReference type="AlphaFoldDB" id="A0A1H1QE99"/>
<proteinExistence type="predicted"/>
<keyword evidence="2" id="KW-0812">Transmembrane</keyword>
<dbReference type="STRING" id="545619.SAMN04489860_1061"/>
<reference evidence="3 4" key="1">
    <citation type="submission" date="2016-10" db="EMBL/GenBank/DDBJ databases">
        <authorList>
            <person name="de Groot N.N."/>
        </authorList>
    </citation>
    <scope>NUCLEOTIDE SEQUENCE [LARGE SCALE GENOMIC DNA]</scope>
    <source>
        <strain evidence="3 4">DSM 22126</strain>
    </source>
</reference>
<feature type="transmembrane region" description="Helical" evidence="2">
    <location>
        <begin position="182"/>
        <end position="200"/>
    </location>
</feature>
<dbReference type="eggNOG" id="ENOG5032RMN">
    <property type="taxonomic scope" value="Bacteria"/>
</dbReference>
<protein>
    <submittedName>
        <fullName evidence="3">Uncharacterized protein</fullName>
    </submittedName>
</protein>